<proteinExistence type="predicted"/>
<keyword evidence="1" id="KW-1133">Transmembrane helix</keyword>
<dbReference type="EMBL" id="JAODUO010000007">
    <property type="protein sequence ID" value="KAK2193727.1"/>
    <property type="molecule type" value="Genomic_DNA"/>
</dbReference>
<organism evidence="2 3">
    <name type="scientific">Ridgeia piscesae</name>
    <name type="common">Tubeworm</name>
    <dbReference type="NCBI Taxonomy" id="27915"/>
    <lineage>
        <taxon>Eukaryota</taxon>
        <taxon>Metazoa</taxon>
        <taxon>Spiralia</taxon>
        <taxon>Lophotrochozoa</taxon>
        <taxon>Annelida</taxon>
        <taxon>Polychaeta</taxon>
        <taxon>Sedentaria</taxon>
        <taxon>Canalipalpata</taxon>
        <taxon>Sabellida</taxon>
        <taxon>Siboglinidae</taxon>
        <taxon>Ridgeia</taxon>
    </lineage>
</organism>
<keyword evidence="1" id="KW-0812">Transmembrane</keyword>
<keyword evidence="1" id="KW-0472">Membrane</keyword>
<keyword evidence="3" id="KW-1185">Reference proteome</keyword>
<evidence type="ECO:0000313" key="2">
    <source>
        <dbReference type="EMBL" id="KAK2193727.1"/>
    </source>
</evidence>
<sequence length="106" mass="12117">MVWSLSLSLSHRWSGDTGLSLKLSTLVSTASLCFCLFPITTVLISVQLIIQQLFCDTVRFKCTLTVRFKCTHQIKFNLKHNCTVEITTGMFNCWSCYRRDERVSSA</sequence>
<dbReference type="AlphaFoldDB" id="A0AAD9PFS1"/>
<protein>
    <submittedName>
        <fullName evidence="2">Uncharacterized protein</fullName>
    </submittedName>
</protein>
<dbReference type="Proteomes" id="UP001209878">
    <property type="component" value="Unassembled WGS sequence"/>
</dbReference>
<reference evidence="2" key="1">
    <citation type="journal article" date="2023" name="Mol. Biol. Evol.">
        <title>Third-Generation Sequencing Reveals the Adaptive Role of the Epigenome in Three Deep-Sea Polychaetes.</title>
        <authorList>
            <person name="Perez M."/>
            <person name="Aroh O."/>
            <person name="Sun Y."/>
            <person name="Lan Y."/>
            <person name="Juniper S.K."/>
            <person name="Young C.R."/>
            <person name="Angers B."/>
            <person name="Qian P.Y."/>
        </authorList>
    </citation>
    <scope>NUCLEOTIDE SEQUENCE</scope>
    <source>
        <strain evidence="2">R07B-5</strain>
    </source>
</reference>
<feature type="transmembrane region" description="Helical" evidence="1">
    <location>
        <begin position="26"/>
        <end position="50"/>
    </location>
</feature>
<evidence type="ECO:0000256" key="1">
    <source>
        <dbReference type="SAM" id="Phobius"/>
    </source>
</evidence>
<gene>
    <name evidence="2" type="ORF">NP493_7g03004</name>
</gene>
<evidence type="ECO:0000313" key="3">
    <source>
        <dbReference type="Proteomes" id="UP001209878"/>
    </source>
</evidence>
<comment type="caution">
    <text evidence="2">The sequence shown here is derived from an EMBL/GenBank/DDBJ whole genome shotgun (WGS) entry which is preliminary data.</text>
</comment>
<name>A0AAD9PFS1_RIDPI</name>
<accession>A0AAD9PFS1</accession>